<proteinExistence type="predicted"/>
<reference evidence="2" key="1">
    <citation type="journal article" date="2015" name="Nat. Genet.">
        <title>The genome and transcriptome of the zoonotic hookworm Ancylostoma ceylanicum identify infection-specific gene families.</title>
        <authorList>
            <person name="Schwarz E.M."/>
            <person name="Hu Y."/>
            <person name="Antoshechkin I."/>
            <person name="Miller M.M."/>
            <person name="Sternberg P.W."/>
            <person name="Aroian R.V."/>
        </authorList>
    </citation>
    <scope>NUCLEOTIDE SEQUENCE</scope>
    <source>
        <strain evidence="2">HY135</strain>
    </source>
</reference>
<dbReference type="AlphaFoldDB" id="A0A016WMW5"/>
<sequence>MNQSIMPMNEDDKVQEIFLLRDSPHIRLHLVVAETLNAFISRTLTYSVTPGQRFIPKYRADRTIDIFDFTNNE</sequence>
<comment type="caution">
    <text evidence="1">The sequence shown here is derived from an EMBL/GenBank/DDBJ whole genome shotgun (WGS) entry which is preliminary data.</text>
</comment>
<accession>A0A016WMW5</accession>
<name>A0A016WMW5_9BILA</name>
<dbReference type="EMBL" id="JARK01000215">
    <property type="protein sequence ID" value="EYC40383.1"/>
    <property type="molecule type" value="Genomic_DNA"/>
</dbReference>
<keyword evidence="2" id="KW-1185">Reference proteome</keyword>
<evidence type="ECO:0000313" key="1">
    <source>
        <dbReference type="EMBL" id="EYC40383.1"/>
    </source>
</evidence>
<organism evidence="1 2">
    <name type="scientific">Ancylostoma ceylanicum</name>
    <dbReference type="NCBI Taxonomy" id="53326"/>
    <lineage>
        <taxon>Eukaryota</taxon>
        <taxon>Metazoa</taxon>
        <taxon>Ecdysozoa</taxon>
        <taxon>Nematoda</taxon>
        <taxon>Chromadorea</taxon>
        <taxon>Rhabditida</taxon>
        <taxon>Rhabditina</taxon>
        <taxon>Rhabditomorpha</taxon>
        <taxon>Strongyloidea</taxon>
        <taxon>Ancylostomatidae</taxon>
        <taxon>Ancylostomatinae</taxon>
        <taxon>Ancylostoma</taxon>
    </lineage>
</organism>
<evidence type="ECO:0000313" key="2">
    <source>
        <dbReference type="Proteomes" id="UP000024635"/>
    </source>
</evidence>
<protein>
    <submittedName>
        <fullName evidence="1">Uncharacterized protein</fullName>
    </submittedName>
</protein>
<dbReference type="Proteomes" id="UP000024635">
    <property type="component" value="Unassembled WGS sequence"/>
</dbReference>
<gene>
    <name evidence="1" type="primary">Acey_s0615.g689</name>
    <name evidence="1" type="ORF">Y032_0615g689</name>
</gene>